<evidence type="ECO:0000256" key="3">
    <source>
        <dbReference type="ARBA" id="ARBA00022475"/>
    </source>
</evidence>
<organism evidence="7 8">
    <name type="scientific">Blautia difficilis</name>
    <dbReference type="NCBI Taxonomy" id="2763027"/>
    <lineage>
        <taxon>Bacteria</taxon>
        <taxon>Bacillati</taxon>
        <taxon>Bacillota</taxon>
        <taxon>Clostridia</taxon>
        <taxon>Lachnospirales</taxon>
        <taxon>Lachnospiraceae</taxon>
        <taxon>Blautia</taxon>
    </lineage>
</organism>
<reference evidence="7 8" key="1">
    <citation type="submission" date="2020-08" db="EMBL/GenBank/DDBJ databases">
        <title>Genome public.</title>
        <authorList>
            <person name="Liu C."/>
            <person name="Sun Q."/>
        </authorList>
    </citation>
    <scope>NUCLEOTIDE SEQUENCE [LARGE SCALE GENOMIC DNA]</scope>
    <source>
        <strain evidence="7 8">M29</strain>
    </source>
</reference>
<protein>
    <submittedName>
        <fullName evidence="7">CDP-glycerol glycerophosphotransferase family protein</fullName>
    </submittedName>
</protein>
<comment type="similarity">
    <text evidence="2">Belongs to the CDP-glycerol glycerophosphotransferase family.</text>
</comment>
<comment type="subcellular location">
    <subcellularLocation>
        <location evidence="1">Cell membrane</location>
        <topology evidence="1">Peripheral membrane protein</topology>
    </subcellularLocation>
</comment>
<dbReference type="Gene3D" id="3.40.50.11820">
    <property type="match status" value="1"/>
</dbReference>
<keyword evidence="8" id="KW-1185">Reference proteome</keyword>
<evidence type="ECO:0000256" key="6">
    <source>
        <dbReference type="ARBA" id="ARBA00023136"/>
    </source>
</evidence>
<comment type="caution">
    <text evidence="7">The sequence shown here is derived from an EMBL/GenBank/DDBJ whole genome shotgun (WGS) entry which is preliminary data.</text>
</comment>
<evidence type="ECO:0000313" key="8">
    <source>
        <dbReference type="Proteomes" id="UP000649826"/>
    </source>
</evidence>
<evidence type="ECO:0000256" key="4">
    <source>
        <dbReference type="ARBA" id="ARBA00022679"/>
    </source>
</evidence>
<sequence length="370" mass="43595">MKIIWIFPIKEKVVLFSSFNGTQYSDSPKYLSEYINNTYKDHDVYWVIDDVNKIPRNLGYHIINKRNKLMYFFYMCCAKTIIVNDMMESYIPIRKGQIVLNTWHGGGALKPTGMLEKNVDPNESLFYINQRKKYTAFLSSSELITTLQLKQSFLYDKLILPTGLPRNDILLNNHEEAIDKVYQYYGLKRTPDVSLVLYAPTYRGKVADVLFLPKEQMLSVEDTKQYLERKFKKKFIFLFRGHHAMHHTLREKELIDATSYPDMQELLCAADVLITDYSSCGHDFSLMHKPVFSYIPDVETYLTSRGFMRDIRSLPFQYALDMNGLKNRIMEYDEEKYCLELEKYFSDIGNYDDGNAIKKTCSWLESKWNK</sequence>
<accession>A0ABR7IM41</accession>
<proteinExistence type="inferred from homology"/>
<name>A0ABR7IM41_9FIRM</name>
<dbReference type="Pfam" id="PF04464">
    <property type="entry name" value="Glyphos_transf"/>
    <property type="match status" value="1"/>
</dbReference>
<dbReference type="Gene3D" id="3.40.50.12580">
    <property type="match status" value="1"/>
</dbReference>
<dbReference type="PANTHER" id="PTHR37316">
    <property type="entry name" value="TEICHOIC ACID GLYCEROL-PHOSPHATE PRIMASE"/>
    <property type="match status" value="1"/>
</dbReference>
<dbReference type="RefSeq" id="WP_186995669.1">
    <property type="nucleotide sequence ID" value="NZ_JACOQG010000047.1"/>
</dbReference>
<dbReference type="EMBL" id="JACOQG010000047">
    <property type="protein sequence ID" value="MBC5781093.1"/>
    <property type="molecule type" value="Genomic_DNA"/>
</dbReference>
<dbReference type="SUPFAM" id="SSF53756">
    <property type="entry name" value="UDP-Glycosyltransferase/glycogen phosphorylase"/>
    <property type="match status" value="1"/>
</dbReference>
<dbReference type="PANTHER" id="PTHR37316:SF3">
    <property type="entry name" value="TEICHOIC ACID GLYCEROL-PHOSPHATE TRANSFERASE"/>
    <property type="match status" value="1"/>
</dbReference>
<dbReference type="Proteomes" id="UP000649826">
    <property type="component" value="Unassembled WGS sequence"/>
</dbReference>
<evidence type="ECO:0000256" key="2">
    <source>
        <dbReference type="ARBA" id="ARBA00010488"/>
    </source>
</evidence>
<keyword evidence="4" id="KW-0808">Transferase</keyword>
<evidence type="ECO:0000313" key="7">
    <source>
        <dbReference type="EMBL" id="MBC5781093.1"/>
    </source>
</evidence>
<keyword evidence="3" id="KW-1003">Cell membrane</keyword>
<dbReference type="InterPro" id="IPR043149">
    <property type="entry name" value="TagF_N"/>
</dbReference>
<dbReference type="InterPro" id="IPR007554">
    <property type="entry name" value="Glycerophosphate_synth"/>
</dbReference>
<evidence type="ECO:0000256" key="1">
    <source>
        <dbReference type="ARBA" id="ARBA00004202"/>
    </source>
</evidence>
<gene>
    <name evidence="7" type="ORF">H8Z82_15905</name>
</gene>
<dbReference type="InterPro" id="IPR051612">
    <property type="entry name" value="Teichoic_Acid_Biosynth"/>
</dbReference>
<keyword evidence="6" id="KW-0472">Membrane</keyword>
<dbReference type="InterPro" id="IPR043148">
    <property type="entry name" value="TagF_C"/>
</dbReference>
<keyword evidence="5" id="KW-0777">Teichoic acid biosynthesis</keyword>
<evidence type="ECO:0000256" key="5">
    <source>
        <dbReference type="ARBA" id="ARBA00022944"/>
    </source>
</evidence>